<protein>
    <recommendedName>
        <fullName evidence="4">Epoxide hydrolase N-terminal domain-containing protein</fullName>
    </recommendedName>
</protein>
<keyword evidence="3" id="KW-0378">Hydrolase</keyword>
<dbReference type="STRING" id="356882.A0A423VAH0"/>
<sequence>MTNIRSSQVAVPLAAIEELHQKLALSIFPDETDGSDWKRGVPVEDIKRITKYWHDKFSWASFEERLNKLPHFEATISIEGFDPFQLHFIHQKSANPDAIPLLFIHGWPGSFLEATKILPMLTDYQTDKPSFHVIVPSLPNFGFSSKITKPGFGLRQYSEACHQLMLGLGYQQYASQGGDLVGTTITTSIGALYPQSLRALHLNLVVATPPSLSKPLAFVRFLVTHLLNLYTPQERSGLRAVQEYKENGNGYFQVQKTRPNTIGILLADSPAGLLAWIYEKLVMWSDKYQWTDQEVCEWGFSYFPREMFSTPRMWNRQVGDVVYEREHEQGGHFAAWEQPEVLVDDIRTMFDLKGPAYRAFHST</sequence>
<dbReference type="Pfam" id="PF06441">
    <property type="entry name" value="EHN"/>
    <property type="match status" value="1"/>
</dbReference>
<dbReference type="Gene3D" id="3.40.50.1820">
    <property type="entry name" value="alpha/beta hydrolase"/>
    <property type="match status" value="2"/>
</dbReference>
<evidence type="ECO:0000259" key="4">
    <source>
        <dbReference type="Pfam" id="PF06441"/>
    </source>
</evidence>
<dbReference type="SUPFAM" id="SSF53474">
    <property type="entry name" value="alpha/beta-Hydrolases"/>
    <property type="match status" value="1"/>
</dbReference>
<dbReference type="InterPro" id="IPR000639">
    <property type="entry name" value="Epox_hydrolase-like"/>
</dbReference>
<dbReference type="OrthoDB" id="7130006at2759"/>
<feature type="domain" description="Epoxide hydrolase N-terminal" evidence="4">
    <location>
        <begin position="5"/>
        <end position="113"/>
    </location>
</feature>
<dbReference type="AlphaFoldDB" id="A0A423VAH0"/>
<dbReference type="GO" id="GO:0004301">
    <property type="term" value="F:epoxide hydrolase activity"/>
    <property type="evidence" value="ECO:0007669"/>
    <property type="project" value="TreeGrafter"/>
</dbReference>
<dbReference type="PRINTS" id="PR00412">
    <property type="entry name" value="EPOXHYDRLASE"/>
</dbReference>
<keyword evidence="2" id="KW-0058">Aromatic hydrocarbons catabolism</keyword>
<comment type="caution">
    <text evidence="5">The sequence shown here is derived from an EMBL/GenBank/DDBJ whole genome shotgun (WGS) entry which is preliminary data.</text>
</comment>
<dbReference type="PANTHER" id="PTHR21661:SF35">
    <property type="entry name" value="EPOXIDE HYDROLASE"/>
    <property type="match status" value="1"/>
</dbReference>
<dbReference type="InterPro" id="IPR016292">
    <property type="entry name" value="Epoxide_hydrolase"/>
</dbReference>
<evidence type="ECO:0000313" key="6">
    <source>
        <dbReference type="Proteomes" id="UP000283895"/>
    </source>
</evidence>
<dbReference type="PANTHER" id="PTHR21661">
    <property type="entry name" value="EPOXIDE HYDROLASE 1-RELATED"/>
    <property type="match status" value="1"/>
</dbReference>
<evidence type="ECO:0000256" key="1">
    <source>
        <dbReference type="ARBA" id="ARBA00010088"/>
    </source>
</evidence>
<dbReference type="EMBL" id="LKEA01000087">
    <property type="protein sequence ID" value="ROV87841.1"/>
    <property type="molecule type" value="Genomic_DNA"/>
</dbReference>
<dbReference type="InterPro" id="IPR029058">
    <property type="entry name" value="AB_hydrolase_fold"/>
</dbReference>
<dbReference type="PIRSF" id="PIRSF001112">
    <property type="entry name" value="Epoxide_hydrolase"/>
    <property type="match status" value="1"/>
</dbReference>
<evidence type="ECO:0000256" key="3">
    <source>
        <dbReference type="ARBA" id="ARBA00022801"/>
    </source>
</evidence>
<name>A0A423VAH0_9PEZI</name>
<comment type="similarity">
    <text evidence="1">Belongs to the peptidase S33 family.</text>
</comment>
<dbReference type="Proteomes" id="UP000283895">
    <property type="component" value="Unassembled WGS sequence"/>
</dbReference>
<evidence type="ECO:0000256" key="2">
    <source>
        <dbReference type="ARBA" id="ARBA00022797"/>
    </source>
</evidence>
<evidence type="ECO:0000313" key="5">
    <source>
        <dbReference type="EMBL" id="ROV87841.1"/>
    </source>
</evidence>
<keyword evidence="6" id="KW-1185">Reference proteome</keyword>
<proteinExistence type="inferred from homology"/>
<dbReference type="GO" id="GO:0097176">
    <property type="term" value="P:epoxide metabolic process"/>
    <property type="evidence" value="ECO:0007669"/>
    <property type="project" value="TreeGrafter"/>
</dbReference>
<dbReference type="InterPro" id="IPR010497">
    <property type="entry name" value="Epoxide_hydro_N"/>
</dbReference>
<reference evidence="5 6" key="1">
    <citation type="submission" date="2015-09" db="EMBL/GenBank/DDBJ databases">
        <title>Host preference determinants of Valsa canker pathogens revealed by comparative genomics.</title>
        <authorList>
            <person name="Yin Z."/>
            <person name="Huang L."/>
        </authorList>
    </citation>
    <scope>NUCLEOTIDE SEQUENCE [LARGE SCALE GENOMIC DNA]</scope>
    <source>
        <strain evidence="5 6">03-1</strain>
    </source>
</reference>
<accession>A0A423VAH0</accession>
<organism evidence="5 6">
    <name type="scientific">Cytospora schulzeri</name>
    <dbReference type="NCBI Taxonomy" id="448051"/>
    <lineage>
        <taxon>Eukaryota</taxon>
        <taxon>Fungi</taxon>
        <taxon>Dikarya</taxon>
        <taxon>Ascomycota</taxon>
        <taxon>Pezizomycotina</taxon>
        <taxon>Sordariomycetes</taxon>
        <taxon>Sordariomycetidae</taxon>
        <taxon>Diaporthales</taxon>
        <taxon>Cytosporaceae</taxon>
        <taxon>Cytospora</taxon>
    </lineage>
</organism>
<gene>
    <name evidence="5" type="ORF">VMCG_10545</name>
</gene>